<proteinExistence type="predicted"/>
<name>A0A345T285_9ACTN</name>
<dbReference type="SUPFAM" id="SSF46894">
    <property type="entry name" value="C-terminal effector domain of the bipartite response regulators"/>
    <property type="match status" value="1"/>
</dbReference>
<evidence type="ECO:0000256" key="3">
    <source>
        <dbReference type="ARBA" id="ARBA00023163"/>
    </source>
</evidence>
<evidence type="ECO:0000256" key="1">
    <source>
        <dbReference type="ARBA" id="ARBA00023015"/>
    </source>
</evidence>
<dbReference type="PROSITE" id="PS00622">
    <property type="entry name" value="HTH_LUXR_1"/>
    <property type="match status" value="1"/>
</dbReference>
<dbReference type="GO" id="GO:0003677">
    <property type="term" value="F:DNA binding"/>
    <property type="evidence" value="ECO:0007669"/>
    <property type="project" value="UniProtKB-KW"/>
</dbReference>
<dbReference type="PANTHER" id="PTHR44688:SF16">
    <property type="entry name" value="DNA-BINDING TRANSCRIPTIONAL ACTIVATOR DEVR_DOSR"/>
    <property type="match status" value="1"/>
</dbReference>
<dbReference type="SMART" id="SM00421">
    <property type="entry name" value="HTH_LUXR"/>
    <property type="match status" value="1"/>
</dbReference>
<dbReference type="OrthoDB" id="4500249at2"/>
<protein>
    <submittedName>
        <fullName evidence="5">LuxR family transcriptional regulator</fullName>
    </submittedName>
</protein>
<dbReference type="InterPro" id="IPR036388">
    <property type="entry name" value="WH-like_DNA-bd_sf"/>
</dbReference>
<evidence type="ECO:0000259" key="4">
    <source>
        <dbReference type="PROSITE" id="PS50043"/>
    </source>
</evidence>
<keyword evidence="2" id="KW-0238">DNA-binding</keyword>
<keyword evidence="6" id="KW-1185">Reference proteome</keyword>
<dbReference type="Pfam" id="PF00196">
    <property type="entry name" value="GerE"/>
    <property type="match status" value="1"/>
</dbReference>
<accession>A0A345T285</accession>
<evidence type="ECO:0000313" key="5">
    <source>
        <dbReference type="EMBL" id="AXI80090.1"/>
    </source>
</evidence>
<dbReference type="Proteomes" id="UP000249340">
    <property type="component" value="Chromosome"/>
</dbReference>
<keyword evidence="3" id="KW-0804">Transcription</keyword>
<reference evidence="6" key="1">
    <citation type="submission" date="2018-07" db="EMBL/GenBank/DDBJ databases">
        <title>Streptacidiphilus bronchialis DSM 106435 chromosome.</title>
        <authorList>
            <person name="Batra D."/>
            <person name="Gulvik C.A."/>
        </authorList>
    </citation>
    <scope>NUCLEOTIDE SEQUENCE [LARGE SCALE GENOMIC DNA]</scope>
    <source>
        <strain evidence="6">DSM 106435</strain>
    </source>
</reference>
<dbReference type="PROSITE" id="PS50043">
    <property type="entry name" value="HTH_LUXR_2"/>
    <property type="match status" value="1"/>
</dbReference>
<dbReference type="InterPro" id="IPR016032">
    <property type="entry name" value="Sig_transdc_resp-reg_C-effctor"/>
</dbReference>
<evidence type="ECO:0000256" key="2">
    <source>
        <dbReference type="ARBA" id="ARBA00023125"/>
    </source>
</evidence>
<dbReference type="InterPro" id="IPR000792">
    <property type="entry name" value="Tscrpt_reg_LuxR_C"/>
</dbReference>
<dbReference type="AlphaFoldDB" id="A0A345T285"/>
<organism evidence="5 6">
    <name type="scientific">Peterkaempfera bronchialis</name>
    <dbReference type="NCBI Taxonomy" id="2126346"/>
    <lineage>
        <taxon>Bacteria</taxon>
        <taxon>Bacillati</taxon>
        <taxon>Actinomycetota</taxon>
        <taxon>Actinomycetes</taxon>
        <taxon>Kitasatosporales</taxon>
        <taxon>Streptomycetaceae</taxon>
        <taxon>Peterkaempfera</taxon>
    </lineage>
</organism>
<dbReference type="PRINTS" id="PR00038">
    <property type="entry name" value="HTHLUXR"/>
</dbReference>
<keyword evidence="1" id="KW-0805">Transcription regulation</keyword>
<gene>
    <name evidence="5" type="ORF">C7M71_024535</name>
</gene>
<sequence length="71" mass="8022">MHLSPKQQQIFSLIVEGCCSKEIAKRLQMSDRTVESHLQRLYDKHGVHNRAALVAKWLIEGGRPCDVPGNP</sequence>
<feature type="domain" description="HTH luxR-type" evidence="4">
    <location>
        <begin position="1"/>
        <end position="61"/>
    </location>
</feature>
<dbReference type="GO" id="GO:0006355">
    <property type="term" value="P:regulation of DNA-templated transcription"/>
    <property type="evidence" value="ECO:0007669"/>
    <property type="project" value="InterPro"/>
</dbReference>
<dbReference type="CDD" id="cd06170">
    <property type="entry name" value="LuxR_C_like"/>
    <property type="match status" value="1"/>
</dbReference>
<dbReference type="Gene3D" id="1.10.10.10">
    <property type="entry name" value="Winged helix-like DNA-binding domain superfamily/Winged helix DNA-binding domain"/>
    <property type="match status" value="1"/>
</dbReference>
<dbReference type="RefSeq" id="WP_111489505.1">
    <property type="nucleotide sequence ID" value="NZ_CP031264.1"/>
</dbReference>
<dbReference type="PANTHER" id="PTHR44688">
    <property type="entry name" value="DNA-BINDING TRANSCRIPTIONAL ACTIVATOR DEVR_DOSR"/>
    <property type="match status" value="1"/>
</dbReference>
<dbReference type="EMBL" id="CP031264">
    <property type="protein sequence ID" value="AXI80090.1"/>
    <property type="molecule type" value="Genomic_DNA"/>
</dbReference>
<dbReference type="KEGG" id="stri:C7M71_024535"/>
<evidence type="ECO:0000313" key="6">
    <source>
        <dbReference type="Proteomes" id="UP000249340"/>
    </source>
</evidence>